<evidence type="ECO:0000256" key="1">
    <source>
        <dbReference type="SAM" id="MobiDB-lite"/>
    </source>
</evidence>
<evidence type="ECO:0000313" key="2">
    <source>
        <dbReference type="EMBL" id="CAD1824858.1"/>
    </source>
</evidence>
<organism evidence="2">
    <name type="scientific">Ananas comosus var. bracteatus</name>
    <name type="common">red pineapple</name>
    <dbReference type="NCBI Taxonomy" id="296719"/>
    <lineage>
        <taxon>Eukaryota</taxon>
        <taxon>Viridiplantae</taxon>
        <taxon>Streptophyta</taxon>
        <taxon>Embryophyta</taxon>
        <taxon>Tracheophyta</taxon>
        <taxon>Spermatophyta</taxon>
        <taxon>Magnoliopsida</taxon>
        <taxon>Liliopsida</taxon>
        <taxon>Poales</taxon>
        <taxon>Bromeliaceae</taxon>
        <taxon>Bromelioideae</taxon>
        <taxon>Ananas</taxon>
    </lineage>
</organism>
<reference evidence="2" key="1">
    <citation type="submission" date="2020-07" db="EMBL/GenBank/DDBJ databases">
        <authorList>
            <person name="Lin J."/>
        </authorList>
    </citation>
    <scope>NUCLEOTIDE SEQUENCE</scope>
</reference>
<sequence>MSRSLSELRATRMRLRPAATSGGAYYQTLPPPYPAHLPSRPPRPLAPRLLARLLARLPPRLLLRLESGGLDNNVEIVTLKSSHTSLRRRQTVQPNTNGEAKQVETSLNGSNSMHLENEKQTDLWKRPRDESVEENCDEELGKCFELVF</sequence>
<protein>
    <submittedName>
        <fullName evidence="2">Uncharacterized protein</fullName>
    </submittedName>
</protein>
<dbReference type="EMBL" id="LR862144">
    <property type="protein sequence ID" value="CAD1824858.1"/>
    <property type="molecule type" value="Genomic_DNA"/>
</dbReference>
<proteinExistence type="predicted"/>
<dbReference type="AlphaFoldDB" id="A0A6V7P295"/>
<gene>
    <name evidence="2" type="ORF">CB5_LOCUS8069</name>
</gene>
<feature type="region of interest" description="Disordered" evidence="1">
    <location>
        <begin position="19"/>
        <end position="41"/>
    </location>
</feature>
<feature type="region of interest" description="Disordered" evidence="1">
    <location>
        <begin position="85"/>
        <end position="107"/>
    </location>
</feature>
<accession>A0A6V7P295</accession>
<name>A0A6V7P295_ANACO</name>
<feature type="compositionally biased region" description="Pro residues" evidence="1">
    <location>
        <begin position="29"/>
        <end position="41"/>
    </location>
</feature>
<feature type="compositionally biased region" description="Polar residues" evidence="1">
    <location>
        <begin position="91"/>
        <end position="107"/>
    </location>
</feature>